<keyword evidence="4" id="KW-1185">Reference proteome</keyword>
<sequence>MRSVTPLLTLLTLPLATSTTATLHRRGSDDITLSEEGYTTVAPTAPWVTINDEGQPAMTVTPSMATVSGTSTLDHAAPHDLTASVYTWVTWGAVTTSTGAPPNPTAVDKKTGQGAFSRCYRDGKGDDFAPFCRPLVNSSLLTGTTYYVTWDPDYYKPLATGNTTVEIAIRLDYLNQSTDTWTKLDTYDRVPARWGFWPLRLTDAHLKSQRYNNATITLLAYSRGADDERNHTAALPVTFTTLGVDDMAPPPVPRGATLLVALPVALGCFFLVLAGLFFWHRQTRRINLGNVMGRSRHGYTGRRERGGGF</sequence>
<reference evidence="3 4" key="1">
    <citation type="journal article" date="2020" name="G3 (Bethesda)">
        <title>Genetic Underpinnings of Host Manipulation by Ophiocordyceps as Revealed by Comparative Transcriptomics.</title>
        <authorList>
            <person name="Will I."/>
            <person name="Das B."/>
            <person name="Trinh T."/>
            <person name="Brachmann A."/>
            <person name="Ohm R.A."/>
            <person name="de Bekker C."/>
        </authorList>
    </citation>
    <scope>NUCLEOTIDE SEQUENCE [LARGE SCALE GENOMIC DNA]</scope>
    <source>
        <strain evidence="3 4">EC05</strain>
    </source>
</reference>
<gene>
    <name evidence="3" type="ORF">GQ602_003349</name>
</gene>
<dbReference type="InterPro" id="IPR028000">
    <property type="entry name" value="Pma1"/>
</dbReference>
<proteinExistence type="predicted"/>
<evidence type="ECO:0000313" key="4">
    <source>
        <dbReference type="Proteomes" id="UP000562929"/>
    </source>
</evidence>
<keyword evidence="1" id="KW-0812">Transmembrane</keyword>
<dbReference type="EMBL" id="JAACLJ010000003">
    <property type="protein sequence ID" value="KAF4589460.1"/>
    <property type="molecule type" value="Genomic_DNA"/>
</dbReference>
<evidence type="ECO:0000256" key="2">
    <source>
        <dbReference type="SAM" id="SignalP"/>
    </source>
</evidence>
<organism evidence="3 4">
    <name type="scientific">Ophiocordyceps camponoti-floridani</name>
    <dbReference type="NCBI Taxonomy" id="2030778"/>
    <lineage>
        <taxon>Eukaryota</taxon>
        <taxon>Fungi</taxon>
        <taxon>Dikarya</taxon>
        <taxon>Ascomycota</taxon>
        <taxon>Pezizomycotina</taxon>
        <taxon>Sordariomycetes</taxon>
        <taxon>Hypocreomycetidae</taxon>
        <taxon>Hypocreales</taxon>
        <taxon>Ophiocordycipitaceae</taxon>
        <taxon>Ophiocordyceps</taxon>
    </lineage>
</organism>
<dbReference type="Pfam" id="PF14610">
    <property type="entry name" value="Psg1"/>
    <property type="match status" value="1"/>
</dbReference>
<protein>
    <submittedName>
        <fullName evidence="3">Uncharacterized protein</fullName>
    </submittedName>
</protein>
<dbReference type="Proteomes" id="UP000562929">
    <property type="component" value="Unassembled WGS sequence"/>
</dbReference>
<comment type="caution">
    <text evidence="3">The sequence shown here is derived from an EMBL/GenBank/DDBJ whole genome shotgun (WGS) entry which is preliminary data.</text>
</comment>
<feature type="transmembrane region" description="Helical" evidence="1">
    <location>
        <begin position="258"/>
        <end position="279"/>
    </location>
</feature>
<accession>A0A8H4Q805</accession>
<evidence type="ECO:0000313" key="3">
    <source>
        <dbReference type="EMBL" id="KAF4589460.1"/>
    </source>
</evidence>
<evidence type="ECO:0000256" key="1">
    <source>
        <dbReference type="SAM" id="Phobius"/>
    </source>
</evidence>
<feature type="chain" id="PRO_5034686437" evidence="2">
    <location>
        <begin position="22"/>
        <end position="309"/>
    </location>
</feature>
<feature type="signal peptide" evidence="2">
    <location>
        <begin position="1"/>
        <end position="21"/>
    </location>
</feature>
<keyword evidence="1" id="KW-1133">Transmembrane helix</keyword>
<keyword evidence="2" id="KW-0732">Signal</keyword>
<name>A0A8H4Q805_9HYPO</name>
<dbReference type="OrthoDB" id="4084551at2759"/>
<keyword evidence="1" id="KW-0472">Membrane</keyword>
<dbReference type="AlphaFoldDB" id="A0A8H4Q805"/>